<reference evidence="1" key="1">
    <citation type="submission" date="2020-01" db="EMBL/GenBank/DDBJ databases">
        <title>Insect and environment-associated Actinomycetes.</title>
        <authorList>
            <person name="Currrie C."/>
            <person name="Chevrette M."/>
            <person name="Carlson C."/>
            <person name="Stubbendieck R."/>
            <person name="Wendt-Pienkowski E."/>
        </authorList>
    </citation>
    <scope>NUCLEOTIDE SEQUENCE</scope>
    <source>
        <strain evidence="1">SID12501</strain>
    </source>
</reference>
<sequence length="65" mass="6855">LSRRGHAVLANNRALRALRTAEVMQRMSAKDRRALAESLAAFRAAAADPAALGVPPRGDTLSDTA</sequence>
<accession>A0A6B3C7W3</accession>
<proteinExistence type="predicted"/>
<comment type="caution">
    <text evidence="1">The sequence shown here is derived from an EMBL/GenBank/DDBJ whole genome shotgun (WGS) entry which is preliminary data.</text>
</comment>
<gene>
    <name evidence="1" type="ORF">G3I71_45940</name>
</gene>
<dbReference type="AlphaFoldDB" id="A0A6B3C7W3"/>
<name>A0A6B3C7W3_9ACTN</name>
<feature type="non-terminal residue" evidence="1">
    <location>
        <position position="1"/>
    </location>
</feature>
<evidence type="ECO:0000313" key="1">
    <source>
        <dbReference type="EMBL" id="NEC92915.1"/>
    </source>
</evidence>
<organism evidence="1">
    <name type="scientific">Streptomyces sp. SID12501</name>
    <dbReference type="NCBI Taxonomy" id="2706042"/>
    <lineage>
        <taxon>Bacteria</taxon>
        <taxon>Bacillati</taxon>
        <taxon>Actinomycetota</taxon>
        <taxon>Actinomycetes</taxon>
        <taxon>Kitasatosporales</taxon>
        <taxon>Streptomycetaceae</taxon>
        <taxon>Streptomyces</taxon>
    </lineage>
</organism>
<protein>
    <submittedName>
        <fullName evidence="1">MarR family transcriptional regulator</fullName>
    </submittedName>
</protein>
<dbReference type="EMBL" id="JAAGLU010000311">
    <property type="protein sequence ID" value="NEC92915.1"/>
    <property type="molecule type" value="Genomic_DNA"/>
</dbReference>